<evidence type="ECO:0000256" key="1">
    <source>
        <dbReference type="SAM" id="MobiDB-lite"/>
    </source>
</evidence>
<protein>
    <submittedName>
        <fullName evidence="2">Uncharacterized protein</fullName>
    </submittedName>
</protein>
<dbReference type="EMBL" id="QGKY02000246">
    <property type="protein sequence ID" value="KAF2586496.1"/>
    <property type="molecule type" value="Genomic_DNA"/>
</dbReference>
<evidence type="ECO:0000313" key="2">
    <source>
        <dbReference type="EMBL" id="KAF2586496.1"/>
    </source>
</evidence>
<dbReference type="AlphaFoldDB" id="A0A8S9JZ27"/>
<reference evidence="2" key="1">
    <citation type="submission" date="2019-12" db="EMBL/GenBank/DDBJ databases">
        <title>Genome sequencing and annotation of Brassica cretica.</title>
        <authorList>
            <person name="Studholme D.J."/>
            <person name="Sarris P.F."/>
        </authorList>
    </citation>
    <scope>NUCLEOTIDE SEQUENCE</scope>
    <source>
        <strain evidence="2">PFS-102/07</strain>
        <tissue evidence="2">Leaf</tissue>
    </source>
</reference>
<comment type="caution">
    <text evidence="2">The sequence shown here is derived from an EMBL/GenBank/DDBJ whole genome shotgun (WGS) entry which is preliminary data.</text>
</comment>
<proteinExistence type="predicted"/>
<accession>A0A8S9JZ27</accession>
<organism evidence="2">
    <name type="scientific">Brassica cretica</name>
    <name type="common">Mustard</name>
    <dbReference type="NCBI Taxonomy" id="69181"/>
    <lineage>
        <taxon>Eukaryota</taxon>
        <taxon>Viridiplantae</taxon>
        <taxon>Streptophyta</taxon>
        <taxon>Embryophyta</taxon>
        <taxon>Tracheophyta</taxon>
        <taxon>Spermatophyta</taxon>
        <taxon>Magnoliopsida</taxon>
        <taxon>eudicotyledons</taxon>
        <taxon>Gunneridae</taxon>
        <taxon>Pentapetalae</taxon>
        <taxon>rosids</taxon>
        <taxon>malvids</taxon>
        <taxon>Brassicales</taxon>
        <taxon>Brassicaceae</taxon>
        <taxon>Brassiceae</taxon>
        <taxon>Brassica</taxon>
    </lineage>
</organism>
<gene>
    <name evidence="2" type="ORF">F2Q70_00036352</name>
</gene>
<name>A0A8S9JZ27_BRACR</name>
<feature type="region of interest" description="Disordered" evidence="1">
    <location>
        <begin position="29"/>
        <end position="153"/>
    </location>
</feature>
<sequence>MESEGRGILSGSRPAQYLEDGEMAEALERDYGFHPARNSDQPLAAARELDKKKTRPSQPHPATPTASVCLDSRPDRKKTARVRGSSVHLGGPVSTICKTKPARNSDQPLAAARELDKKKTRPSQPHPATPTASVCLDSRPDRKKTARVRGSSVHLGGPVSTICKTKIMGPTDYPLRRVTRYCITSGTYDSMPHPHLLTDEFTAKPSF</sequence>